<dbReference type="Proteomes" id="UP000652761">
    <property type="component" value="Unassembled WGS sequence"/>
</dbReference>
<keyword evidence="2" id="KW-1185">Reference proteome</keyword>
<comment type="caution">
    <text evidence="1">The sequence shown here is derived from an EMBL/GenBank/DDBJ whole genome shotgun (WGS) entry which is preliminary data.</text>
</comment>
<dbReference type="AlphaFoldDB" id="A0A843TJJ8"/>
<name>A0A843TJJ8_COLES</name>
<evidence type="ECO:0000313" key="1">
    <source>
        <dbReference type="EMBL" id="MQL69663.1"/>
    </source>
</evidence>
<evidence type="ECO:0000313" key="2">
    <source>
        <dbReference type="Proteomes" id="UP000652761"/>
    </source>
</evidence>
<sequence length="81" mass="9565">MDPDDCILRNIRANASSFDGSLDKKVYLDWEARMDHYFDYFELSEPKKVRFAKMKLLGQAKTFWSNVESILHERSQESIDS</sequence>
<accession>A0A843TJJ8</accession>
<protein>
    <submittedName>
        <fullName evidence="1">Uncharacterized protein</fullName>
    </submittedName>
</protein>
<dbReference type="EMBL" id="NMUH01000044">
    <property type="protein sequence ID" value="MQL69663.1"/>
    <property type="molecule type" value="Genomic_DNA"/>
</dbReference>
<reference evidence="1" key="1">
    <citation type="submission" date="2017-07" db="EMBL/GenBank/DDBJ databases">
        <title>Taro Niue Genome Assembly and Annotation.</title>
        <authorList>
            <person name="Atibalentja N."/>
            <person name="Keating K."/>
            <person name="Fields C.J."/>
        </authorList>
    </citation>
    <scope>NUCLEOTIDE SEQUENCE</scope>
    <source>
        <strain evidence="1">Niue_2</strain>
        <tissue evidence="1">Leaf</tissue>
    </source>
</reference>
<proteinExistence type="predicted"/>
<organism evidence="1 2">
    <name type="scientific">Colocasia esculenta</name>
    <name type="common">Wild taro</name>
    <name type="synonym">Arum esculentum</name>
    <dbReference type="NCBI Taxonomy" id="4460"/>
    <lineage>
        <taxon>Eukaryota</taxon>
        <taxon>Viridiplantae</taxon>
        <taxon>Streptophyta</taxon>
        <taxon>Embryophyta</taxon>
        <taxon>Tracheophyta</taxon>
        <taxon>Spermatophyta</taxon>
        <taxon>Magnoliopsida</taxon>
        <taxon>Liliopsida</taxon>
        <taxon>Araceae</taxon>
        <taxon>Aroideae</taxon>
        <taxon>Colocasieae</taxon>
        <taxon>Colocasia</taxon>
    </lineage>
</organism>
<dbReference type="OrthoDB" id="1166507at2759"/>
<gene>
    <name evidence="1" type="ORF">Taro_001956</name>
</gene>